<evidence type="ECO:0000256" key="1">
    <source>
        <dbReference type="ARBA" id="ARBA00012023"/>
    </source>
</evidence>
<evidence type="ECO:0000256" key="6">
    <source>
        <dbReference type="ARBA" id="ARBA00029574"/>
    </source>
</evidence>
<evidence type="ECO:0000313" key="9">
    <source>
        <dbReference type="EMBL" id="CAK9021096.1"/>
    </source>
</evidence>
<dbReference type="PANTHER" id="PTHR14456">
    <property type="entry name" value="INOSITOL POLYPHOSPHATE KINASE 1"/>
    <property type="match status" value="1"/>
</dbReference>
<keyword evidence="4" id="KW-0418">Kinase</keyword>
<name>A0ABP0K3I9_9DINO</name>
<dbReference type="EC" id="2.7.1.158" evidence="1"/>
<dbReference type="Gene3D" id="3.30.200.110">
    <property type="entry name" value="Inositol-pentakisphosphate 2-kinase, N-lobe"/>
    <property type="match status" value="1"/>
</dbReference>
<accession>A0ABP0K3I9</accession>
<evidence type="ECO:0000256" key="2">
    <source>
        <dbReference type="ARBA" id="ARBA00022679"/>
    </source>
</evidence>
<evidence type="ECO:0000256" key="7">
    <source>
        <dbReference type="SAM" id="Coils"/>
    </source>
</evidence>
<evidence type="ECO:0000256" key="4">
    <source>
        <dbReference type="ARBA" id="ARBA00022777"/>
    </source>
</evidence>
<keyword evidence="2" id="KW-0808">Transferase</keyword>
<organism evidence="9 10">
    <name type="scientific">Durusdinium trenchii</name>
    <dbReference type="NCBI Taxonomy" id="1381693"/>
    <lineage>
        <taxon>Eukaryota</taxon>
        <taxon>Sar</taxon>
        <taxon>Alveolata</taxon>
        <taxon>Dinophyceae</taxon>
        <taxon>Suessiales</taxon>
        <taxon>Symbiodiniaceae</taxon>
        <taxon>Durusdinium</taxon>
    </lineage>
</organism>
<keyword evidence="3" id="KW-0547">Nucleotide-binding</keyword>
<dbReference type="Proteomes" id="UP001642464">
    <property type="component" value="Unassembled WGS sequence"/>
</dbReference>
<dbReference type="InterPro" id="IPR009286">
    <property type="entry name" value="Ins_P5_2-kin"/>
</dbReference>
<keyword evidence="10" id="KW-1185">Reference proteome</keyword>
<feature type="coiled-coil region" evidence="7">
    <location>
        <begin position="96"/>
        <end position="123"/>
    </location>
</feature>
<dbReference type="Pfam" id="PF06090">
    <property type="entry name" value="Ins_P5_2-kin"/>
    <property type="match status" value="1"/>
</dbReference>
<evidence type="ECO:0000256" key="5">
    <source>
        <dbReference type="ARBA" id="ARBA00022840"/>
    </source>
</evidence>
<dbReference type="EMBL" id="CAXAMM010009669">
    <property type="protein sequence ID" value="CAK9021096.1"/>
    <property type="molecule type" value="Genomic_DNA"/>
</dbReference>
<dbReference type="InterPro" id="IPR011990">
    <property type="entry name" value="TPR-like_helical_dom_sf"/>
</dbReference>
<feature type="region of interest" description="Disordered" evidence="8">
    <location>
        <begin position="1039"/>
        <end position="1067"/>
    </location>
</feature>
<dbReference type="PANTHER" id="PTHR14456:SF2">
    <property type="entry name" value="INOSITOL-PENTAKISPHOSPHATE 2-KINASE"/>
    <property type="match status" value="1"/>
</dbReference>
<dbReference type="SUPFAM" id="SSF48452">
    <property type="entry name" value="TPR-like"/>
    <property type="match status" value="1"/>
</dbReference>
<dbReference type="Pfam" id="PF13181">
    <property type="entry name" value="TPR_8"/>
    <property type="match status" value="1"/>
</dbReference>
<protein>
    <recommendedName>
        <fullName evidence="1">inositol-pentakisphosphate 2-kinase</fullName>
        <ecNumber evidence="1">2.7.1.158</ecNumber>
    </recommendedName>
    <alternativeName>
        <fullName evidence="6">Ins(1,3,4,5,6)P5 2-kinase</fullName>
    </alternativeName>
</protein>
<dbReference type="Pfam" id="PF13424">
    <property type="entry name" value="TPR_12"/>
    <property type="match status" value="1"/>
</dbReference>
<gene>
    <name evidence="9" type="ORF">SCF082_LOCUS15190</name>
</gene>
<proteinExistence type="predicted"/>
<keyword evidence="5" id="KW-0067">ATP-binding</keyword>
<dbReference type="InterPro" id="IPR043001">
    <property type="entry name" value="IP5_2-K_N_lobe"/>
</dbReference>
<sequence length="1132" mass="125175">MDDNFDVMQLEHDDDDPERVEEQLENEKKLEARYQKLVVKNGGLCLMTVLQAETRYSLTEAAAEEMHGQHMQVMEDDELLSQRRVLQMRQQGEAALLAAEARAKDAHKKREDVEAQLEEIRAEIYSIMEVEAAQREQLASRLTSADIRTARAVMDVDVKMQALRGEADYSTRSTFQGLQQEHHHAWALQDRLGGLKEVVTGVRACERDQELQRVPKVMPRPFDLEESPFNGFGTFGSSRPPQVPKGFYAEAAPAAAQAAQAQVRASHAVNAAPRLAKVLEAIEIPRSIAIVPCRHTYNSLGEFEKAEDYLRQALKFIEQESGMNKGNRGGVLLGLGIVRDRLGKHKEALPVCVKAYEFYKERANGAPASLQAKAGISCAKIHAKLGDLKKAESYIREAVEMYEITCGETSPLTASAYHELGKCLWGQRRREDAQKAELQWEYAGEGGANIILRYVGGCEDFRGCVLRLRKGFKIPKSNRKVQEDIRFQRSVLRQILDSYISPGSLVELDLELVSLIWSDSLVQAARPPDRVQRDSALHTSTSDGNLLLGMLCADLSFCPNGFSFEIKPKLGVADCGVPECGVDGVPRFTMLQCIDFPKKKPTLSKYNPISLFEAVIQQRKVELRRELSVLRDASRDLRQNNFRLLGREACEASKAPDAALDDLCEVLLSARVLFEKLRALSLLAAGQAVEDLILELYDVAGAPSELPAECFQEALEAEERLLGSLQETWGDREAMQLVVQLYKETRPQWALALFLLGRAAHDLSLIINAGRPVQEEGFLKDLGFEQVGDSGLWGRVTVIDTDIKPAARIPKYAKTLRSYCQHELVQPLLSCMKAGGTLYDGLDSVEAFQLKSQDLLLKFVEADLGTSVCYNGRLGNVFHPAPSEVSEASQASLAAFASSARLPVAPCGLCGLGSPSSAEKRRTTRNVSEWSRNVPECAVGLFTDVDIRQRRGWSIEEFAQLAAAELKSWGGRYKEAKELASASLFVESVFADCSGQELFDVAIPLLKAETSTDCTSLLETCEAMKAFCDRNLEGTQDSPMNFALPAEKGSGESDDPGAAGASSSGEYQGPIIEDITDEVEVPAEATIEKRGGRRPFVTLRFLGQCCSCSFIFWPFLIRCPERLRRGPCGPNV</sequence>
<reference evidence="9 10" key="1">
    <citation type="submission" date="2024-02" db="EMBL/GenBank/DDBJ databases">
        <authorList>
            <person name="Chen Y."/>
            <person name="Shah S."/>
            <person name="Dougan E. K."/>
            <person name="Thang M."/>
            <person name="Chan C."/>
        </authorList>
    </citation>
    <scope>NUCLEOTIDE SEQUENCE [LARGE SCALE GENOMIC DNA]</scope>
</reference>
<comment type="caution">
    <text evidence="9">The sequence shown here is derived from an EMBL/GenBank/DDBJ whole genome shotgun (WGS) entry which is preliminary data.</text>
</comment>
<feature type="compositionally biased region" description="Low complexity" evidence="8">
    <location>
        <begin position="1056"/>
        <end position="1066"/>
    </location>
</feature>
<evidence type="ECO:0000256" key="3">
    <source>
        <dbReference type="ARBA" id="ARBA00022741"/>
    </source>
</evidence>
<dbReference type="Gene3D" id="1.25.40.10">
    <property type="entry name" value="Tetratricopeptide repeat domain"/>
    <property type="match status" value="2"/>
</dbReference>
<evidence type="ECO:0000256" key="8">
    <source>
        <dbReference type="SAM" id="MobiDB-lite"/>
    </source>
</evidence>
<dbReference type="InterPro" id="IPR019734">
    <property type="entry name" value="TPR_rpt"/>
</dbReference>
<evidence type="ECO:0000313" key="10">
    <source>
        <dbReference type="Proteomes" id="UP001642464"/>
    </source>
</evidence>
<keyword evidence="7" id="KW-0175">Coiled coil</keyword>